<dbReference type="InterPro" id="IPR025484">
    <property type="entry name" value="DUF4376"/>
</dbReference>
<gene>
    <name evidence="2" type="ORF">GGQ67_001098</name>
</gene>
<evidence type="ECO:0000259" key="1">
    <source>
        <dbReference type="Pfam" id="PF14301"/>
    </source>
</evidence>
<evidence type="ECO:0000313" key="3">
    <source>
        <dbReference type="Proteomes" id="UP000582090"/>
    </source>
</evidence>
<evidence type="ECO:0000313" key="2">
    <source>
        <dbReference type="EMBL" id="MBB3963473.1"/>
    </source>
</evidence>
<protein>
    <recommendedName>
        <fullName evidence="1">DUF4376 domain-containing protein</fullName>
    </recommendedName>
</protein>
<dbReference type="AlphaFoldDB" id="A0A7W6G9E7"/>
<feature type="domain" description="DUF4376" evidence="1">
    <location>
        <begin position="105"/>
        <end position="217"/>
    </location>
</feature>
<accession>A0A7W6G9E7</accession>
<sequence length="224" mass="23743">MALVSRVVAHRRAAAVVDLAAQALTPVALVPSAQSLSSGENMIYARVIDGTIVEVIDLPEEFNVEEIYVPEVAAEFVAAISEVDVGWTYMEGVFSAPPAPLIDDLKAARIATLTADCAAAIVGGYLSSALGSRHTYPSGVTDQINMMGSVTASLLPELTQGWATPFWCEDDAGIWAFRMHSAEQIQQAGSDGKMHVVTCQAKLEGLTAQVTTATSEETVTSINW</sequence>
<keyword evidence="3" id="KW-1185">Reference proteome</keyword>
<dbReference type="Proteomes" id="UP000582090">
    <property type="component" value="Unassembled WGS sequence"/>
</dbReference>
<dbReference type="EMBL" id="JACIDW010000002">
    <property type="protein sequence ID" value="MBB3963473.1"/>
    <property type="molecule type" value="Genomic_DNA"/>
</dbReference>
<dbReference type="Pfam" id="PF14301">
    <property type="entry name" value="DUF4376"/>
    <property type="match status" value="1"/>
</dbReference>
<name>A0A7W6G9E7_9HYPH</name>
<proteinExistence type="predicted"/>
<comment type="caution">
    <text evidence="2">The sequence shown here is derived from an EMBL/GenBank/DDBJ whole genome shotgun (WGS) entry which is preliminary data.</text>
</comment>
<organism evidence="2 3">
    <name type="scientific">Rhizobium metallidurans</name>
    <dbReference type="NCBI Taxonomy" id="1265931"/>
    <lineage>
        <taxon>Bacteria</taxon>
        <taxon>Pseudomonadati</taxon>
        <taxon>Pseudomonadota</taxon>
        <taxon>Alphaproteobacteria</taxon>
        <taxon>Hyphomicrobiales</taxon>
        <taxon>Rhizobiaceae</taxon>
        <taxon>Rhizobium/Agrobacterium group</taxon>
        <taxon>Rhizobium</taxon>
    </lineage>
</organism>
<reference evidence="2 3" key="1">
    <citation type="submission" date="2020-08" db="EMBL/GenBank/DDBJ databases">
        <title>Genomic Encyclopedia of Type Strains, Phase IV (KMG-IV): sequencing the most valuable type-strain genomes for metagenomic binning, comparative biology and taxonomic classification.</title>
        <authorList>
            <person name="Goeker M."/>
        </authorList>
    </citation>
    <scope>NUCLEOTIDE SEQUENCE [LARGE SCALE GENOMIC DNA]</scope>
    <source>
        <strain evidence="2 3">DSM 26575</strain>
    </source>
</reference>